<dbReference type="GO" id="GO:0016020">
    <property type="term" value="C:membrane"/>
    <property type="evidence" value="ECO:0007669"/>
    <property type="project" value="UniProtKB-SubCell"/>
</dbReference>
<comment type="similarity">
    <text evidence="2">Belongs to the CD225/Dispanin family.</text>
</comment>
<dbReference type="AlphaFoldDB" id="A0A913ZNK3"/>
<evidence type="ECO:0008006" key="9">
    <source>
        <dbReference type="Google" id="ProtNLM"/>
    </source>
</evidence>
<evidence type="ECO:0000256" key="3">
    <source>
        <dbReference type="ARBA" id="ARBA00022692"/>
    </source>
</evidence>
<evidence type="ECO:0000313" key="8">
    <source>
        <dbReference type="Proteomes" id="UP000887568"/>
    </source>
</evidence>
<keyword evidence="4 6" id="KW-1133">Transmembrane helix</keyword>
<reference evidence="7" key="1">
    <citation type="submission" date="2022-11" db="UniProtKB">
        <authorList>
            <consortium name="EnsemblMetazoa"/>
        </authorList>
    </citation>
    <scope>IDENTIFICATION</scope>
</reference>
<feature type="transmembrane region" description="Helical" evidence="6">
    <location>
        <begin position="16"/>
        <end position="36"/>
    </location>
</feature>
<accession>A0A913ZNK3</accession>
<dbReference type="Pfam" id="PF04505">
    <property type="entry name" value="CD225"/>
    <property type="match status" value="1"/>
</dbReference>
<dbReference type="InterPro" id="IPR007593">
    <property type="entry name" value="CD225/Dispanin_fam"/>
</dbReference>
<name>A0A913ZNK3_PATMI</name>
<comment type="subcellular location">
    <subcellularLocation>
        <location evidence="1">Membrane</location>
    </subcellularLocation>
</comment>
<dbReference type="GeneID" id="119725805"/>
<keyword evidence="5 6" id="KW-0472">Membrane</keyword>
<keyword evidence="3 6" id="KW-0812">Transmembrane</keyword>
<evidence type="ECO:0000256" key="1">
    <source>
        <dbReference type="ARBA" id="ARBA00004370"/>
    </source>
</evidence>
<evidence type="ECO:0000313" key="7">
    <source>
        <dbReference type="EnsemblMetazoa" id="XP_038053312.1"/>
    </source>
</evidence>
<evidence type="ECO:0000256" key="6">
    <source>
        <dbReference type="SAM" id="Phobius"/>
    </source>
</evidence>
<keyword evidence="8" id="KW-1185">Reference proteome</keyword>
<evidence type="ECO:0000256" key="5">
    <source>
        <dbReference type="ARBA" id="ARBA00023136"/>
    </source>
</evidence>
<dbReference type="OMA" id="KGNDWEA"/>
<evidence type="ECO:0000256" key="2">
    <source>
        <dbReference type="ARBA" id="ARBA00006843"/>
    </source>
</evidence>
<proteinExistence type="inferred from homology"/>
<evidence type="ECO:0000256" key="4">
    <source>
        <dbReference type="ARBA" id="ARBA00022989"/>
    </source>
</evidence>
<protein>
    <recommendedName>
        <fullName evidence="9">Interferon-induced transmembrane protein</fullName>
    </recommendedName>
</protein>
<sequence length="101" mass="11469">MEKGKVIELVEPQKDYFLFSIISIFFCPVFGILAVWKSGKTRDKLRKGNDWEAELAALDALKWAMTAVAIGGAVYFIGVLLVIYWLVFYYFGGAESPFIEF</sequence>
<dbReference type="RefSeq" id="XP_038053312.1">
    <property type="nucleotide sequence ID" value="XM_038197384.1"/>
</dbReference>
<dbReference type="OrthoDB" id="5982942at2759"/>
<dbReference type="EnsemblMetazoa" id="XM_038197384.1">
    <property type="protein sequence ID" value="XP_038053312.1"/>
    <property type="gene ID" value="LOC119725805"/>
</dbReference>
<feature type="transmembrane region" description="Helical" evidence="6">
    <location>
        <begin position="67"/>
        <end position="91"/>
    </location>
</feature>
<dbReference type="Proteomes" id="UP000887568">
    <property type="component" value="Unplaced"/>
</dbReference>
<organism evidence="7 8">
    <name type="scientific">Patiria miniata</name>
    <name type="common">Bat star</name>
    <name type="synonym">Asterina miniata</name>
    <dbReference type="NCBI Taxonomy" id="46514"/>
    <lineage>
        <taxon>Eukaryota</taxon>
        <taxon>Metazoa</taxon>
        <taxon>Echinodermata</taxon>
        <taxon>Eleutherozoa</taxon>
        <taxon>Asterozoa</taxon>
        <taxon>Asteroidea</taxon>
        <taxon>Valvatacea</taxon>
        <taxon>Valvatida</taxon>
        <taxon>Asterinidae</taxon>
        <taxon>Patiria</taxon>
    </lineage>
</organism>